<feature type="region of interest" description="Disordered" evidence="1">
    <location>
        <begin position="40"/>
        <end position="89"/>
    </location>
</feature>
<dbReference type="EMBL" id="CAAALY010261866">
    <property type="protein sequence ID" value="VEL39604.1"/>
    <property type="molecule type" value="Genomic_DNA"/>
</dbReference>
<organism evidence="2 3">
    <name type="scientific">Protopolystoma xenopodis</name>
    <dbReference type="NCBI Taxonomy" id="117903"/>
    <lineage>
        <taxon>Eukaryota</taxon>
        <taxon>Metazoa</taxon>
        <taxon>Spiralia</taxon>
        <taxon>Lophotrochozoa</taxon>
        <taxon>Platyhelminthes</taxon>
        <taxon>Monogenea</taxon>
        <taxon>Polyopisthocotylea</taxon>
        <taxon>Polystomatidea</taxon>
        <taxon>Polystomatidae</taxon>
        <taxon>Protopolystoma</taxon>
    </lineage>
</organism>
<accession>A0A3S5CQC9</accession>
<evidence type="ECO:0000256" key="1">
    <source>
        <dbReference type="SAM" id="MobiDB-lite"/>
    </source>
</evidence>
<feature type="compositionally biased region" description="Polar residues" evidence="1">
    <location>
        <begin position="59"/>
        <end position="72"/>
    </location>
</feature>
<evidence type="ECO:0000313" key="3">
    <source>
        <dbReference type="Proteomes" id="UP000784294"/>
    </source>
</evidence>
<feature type="compositionally biased region" description="Polar residues" evidence="1">
    <location>
        <begin position="40"/>
        <end position="49"/>
    </location>
</feature>
<dbReference type="AlphaFoldDB" id="A0A3S5CQC9"/>
<comment type="caution">
    <text evidence="2">The sequence shown here is derived from an EMBL/GenBank/DDBJ whole genome shotgun (WGS) entry which is preliminary data.</text>
</comment>
<proteinExistence type="predicted"/>
<feature type="region of interest" description="Disordered" evidence="1">
    <location>
        <begin position="1"/>
        <end position="20"/>
    </location>
</feature>
<dbReference type="Proteomes" id="UP000784294">
    <property type="component" value="Unassembled WGS sequence"/>
</dbReference>
<name>A0A3S5CQC9_9PLAT</name>
<evidence type="ECO:0000313" key="2">
    <source>
        <dbReference type="EMBL" id="VEL39604.1"/>
    </source>
</evidence>
<reference evidence="2" key="1">
    <citation type="submission" date="2018-11" db="EMBL/GenBank/DDBJ databases">
        <authorList>
            <consortium name="Pathogen Informatics"/>
        </authorList>
    </citation>
    <scope>NUCLEOTIDE SEQUENCE</scope>
</reference>
<feature type="region of interest" description="Disordered" evidence="1">
    <location>
        <begin position="124"/>
        <end position="146"/>
    </location>
</feature>
<protein>
    <submittedName>
        <fullName evidence="2">Uncharacterized protein</fullName>
    </submittedName>
</protein>
<gene>
    <name evidence="2" type="ORF">PXEA_LOCUS33044</name>
</gene>
<sequence>MSDTLPPAYKDVVGQNSRHPYLSRSAGSRFLLSRGNSSKRFMRPQTSIPNLMGERYPNEPSNPETISSNRRTFPSFIAPSGRRRMNSNRFRGGRTVEGRIRVGGRRGRSARGIFFVSPWQENEGRGTWDQSRNRGGDWAGGGRGLSRIRGTRESAWGREFVGSDTGDLGDEGLTASADIPPFLSPRGIPMPEAALTLAPEDAILPSYEEAMALVSLNGLKEPSM</sequence>
<feature type="compositionally biased region" description="Basic and acidic residues" evidence="1">
    <location>
        <begin position="124"/>
        <end position="135"/>
    </location>
</feature>
<keyword evidence="3" id="KW-1185">Reference proteome</keyword>